<dbReference type="Gene3D" id="1.10.132.130">
    <property type="match status" value="1"/>
</dbReference>
<dbReference type="Gene3D" id="3.40.50.1460">
    <property type="match status" value="1"/>
</dbReference>
<dbReference type="InterPro" id="IPR046427">
    <property type="entry name" value="Legumain_prodom_sf"/>
</dbReference>
<feature type="non-terminal residue" evidence="2">
    <location>
        <position position="175"/>
    </location>
</feature>
<dbReference type="InterPro" id="IPR001096">
    <property type="entry name" value="Peptidase_C13"/>
</dbReference>
<dbReference type="GO" id="GO:0008233">
    <property type="term" value="F:peptidase activity"/>
    <property type="evidence" value="ECO:0007669"/>
    <property type="project" value="InterPro"/>
</dbReference>
<dbReference type="Pfam" id="PF01650">
    <property type="entry name" value="Peptidase_C13"/>
    <property type="match status" value="1"/>
</dbReference>
<evidence type="ECO:0000256" key="1">
    <source>
        <dbReference type="ARBA" id="ARBA00009941"/>
    </source>
</evidence>
<name>A0A7T8HL81_CALRO</name>
<evidence type="ECO:0000313" key="2">
    <source>
        <dbReference type="EMBL" id="QQP52127.1"/>
    </source>
</evidence>
<reference evidence="3" key="1">
    <citation type="submission" date="2021-01" db="EMBL/GenBank/DDBJ databases">
        <title>Caligus Genome Assembly.</title>
        <authorList>
            <person name="Gallardo-Escarate C."/>
        </authorList>
    </citation>
    <scope>NUCLEOTIDE SEQUENCE [LARGE SCALE GENOMIC DNA]</scope>
</reference>
<dbReference type="CDD" id="cd21115">
    <property type="entry name" value="legumain_C"/>
    <property type="match status" value="1"/>
</dbReference>
<dbReference type="AlphaFoldDB" id="A0A7T8HL81"/>
<dbReference type="InterPro" id="IPR048501">
    <property type="entry name" value="Legum_prodom"/>
</dbReference>
<dbReference type="EMBL" id="CP045892">
    <property type="protein sequence ID" value="QQP52127.1"/>
    <property type="molecule type" value="Genomic_DNA"/>
</dbReference>
<evidence type="ECO:0000313" key="3">
    <source>
        <dbReference type="Proteomes" id="UP000595437"/>
    </source>
</evidence>
<keyword evidence="3" id="KW-1185">Reference proteome</keyword>
<feature type="non-terminal residue" evidence="2">
    <location>
        <position position="1"/>
    </location>
</feature>
<accession>A0A7T8HL81</accession>
<dbReference type="OrthoDB" id="9995590at2759"/>
<gene>
    <name evidence="2" type="ORF">FKW44_004158</name>
</gene>
<protein>
    <submittedName>
        <fullName evidence="2">Uncharacterized protein</fullName>
    </submittedName>
</protein>
<comment type="similarity">
    <text evidence="1">Belongs to the peptidase C13 family.</text>
</comment>
<sequence length="175" mass="19891">EDLENESIERQYSIVRTETNTSQVSQYGDKKIAASHLSEFLGHQAKAFEEKPGFSRSFSTISSRAVPLELIKKIRNPAVLKFAKAKRDFMKDIFDQIIQAIKGSHVCHLEEAIPLKETNHSCYFAAVEAIHGSCFNLGENSYALEFLQYFVNICSLVQKELVIESIRKTCKDIKQ</sequence>
<proteinExistence type="inferred from homology"/>
<dbReference type="GO" id="GO:0006508">
    <property type="term" value="P:proteolysis"/>
    <property type="evidence" value="ECO:0007669"/>
    <property type="project" value="InterPro"/>
</dbReference>
<organism evidence="2 3">
    <name type="scientific">Caligus rogercresseyi</name>
    <name type="common">Sea louse</name>
    <dbReference type="NCBI Taxonomy" id="217165"/>
    <lineage>
        <taxon>Eukaryota</taxon>
        <taxon>Metazoa</taxon>
        <taxon>Ecdysozoa</taxon>
        <taxon>Arthropoda</taxon>
        <taxon>Crustacea</taxon>
        <taxon>Multicrustacea</taxon>
        <taxon>Hexanauplia</taxon>
        <taxon>Copepoda</taxon>
        <taxon>Siphonostomatoida</taxon>
        <taxon>Caligidae</taxon>
        <taxon>Caligus</taxon>
    </lineage>
</organism>
<dbReference type="Proteomes" id="UP000595437">
    <property type="component" value="Chromosome 3"/>
</dbReference>